<feature type="region of interest" description="Disordered" evidence="1">
    <location>
        <begin position="1470"/>
        <end position="1506"/>
    </location>
</feature>
<feature type="compositionally biased region" description="Polar residues" evidence="1">
    <location>
        <begin position="380"/>
        <end position="426"/>
    </location>
</feature>
<feature type="compositionally biased region" description="Polar residues" evidence="1">
    <location>
        <begin position="1120"/>
        <end position="1140"/>
    </location>
</feature>
<feature type="region of interest" description="Disordered" evidence="1">
    <location>
        <begin position="950"/>
        <end position="981"/>
    </location>
</feature>
<feature type="region of interest" description="Disordered" evidence="1">
    <location>
        <begin position="1110"/>
        <end position="1140"/>
    </location>
</feature>
<accession>A0A9Q3D2M2</accession>
<feature type="compositionally biased region" description="Polar residues" evidence="1">
    <location>
        <begin position="961"/>
        <end position="978"/>
    </location>
</feature>
<evidence type="ECO:0008006" key="4">
    <source>
        <dbReference type="Google" id="ProtNLM"/>
    </source>
</evidence>
<feature type="region of interest" description="Disordered" evidence="1">
    <location>
        <begin position="792"/>
        <end position="879"/>
    </location>
</feature>
<feature type="region of interest" description="Disordered" evidence="1">
    <location>
        <begin position="907"/>
        <end position="935"/>
    </location>
</feature>
<feature type="compositionally biased region" description="Polar residues" evidence="1">
    <location>
        <begin position="866"/>
        <end position="876"/>
    </location>
</feature>
<feature type="compositionally biased region" description="Polar residues" evidence="1">
    <location>
        <begin position="1490"/>
        <end position="1504"/>
    </location>
</feature>
<feature type="region of interest" description="Disordered" evidence="1">
    <location>
        <begin position="626"/>
        <end position="719"/>
    </location>
</feature>
<dbReference type="Gene3D" id="2.60.40.640">
    <property type="match status" value="1"/>
</dbReference>
<sequence length="1785" mass="195938">MINNVRSHSPPLPPNATYHHPVVSLNILPSAKFFLAGSKLDGTFEVVCKEKNKVALGQLSLEFLGSQELRLADHSAQSSIHGPHISLFQGPSLPPSNAVITSEAPIGGHYYPALRGRTKFPFNFPLPTHLPSSTNFQDKAKVSYTLKASCQVLDIHTRHNVLVIYSQSIQIIENLADWNNSCFSDPVEMRAERREPGNGGAGVWAEVKINRKLHWIHPSNSNSDHNLIQAQLTVKNNSRRELTGGVNVKICKALVMPNESISSLDPSRIQVVRNLTFKGIDYNFPPTSNQPRSVNLICQLPNPSTDHSDNIQDIIKSSCLSTKAIKLFSIDIFLRIELELGALSDDLLVDLPIYVVHPASLPNEAIRSFVPQTIQHTPSINSISNNHLSQPPISQLTNPHRIRSTSPHPISLQPGLSRSTSPQPSQMGLPIDWPVNRTGTPSPVPSIHFSPLPTPRHSPIPSPRFSSPFPSSHPNHIHRPSFPASTSPFPSTSNWSNHLTPLADPNLAQSPTLIPNHPHIHQQQSLLNLTSNDSFLEASHVITQHSPSRPQPICSPPTTPWRRRTLPAPLQPSDSASISLTSSTQVNLPIQSPSQTPFSPHHMSHDSINHAQHTLGLNDSFSQEWRSRHQSLPHQPIMSSHPYQYSNPPDQHLEPAHTFTSPGLGLQHSSSSRRTSEPLLSNLSWTNPHGYQHQPLGPTNSRKRALPTPPSITPQINPSTVQFPTIHQEPSQIISKPHLQAQGSEAPCDRPSSPITTASTHTSHSRLETIGEAGESRLSTLSAEQLSQQVLDSFSKQSDKSEDLEELPQPFRPLKTTRVVSQPRGIRPRRSDGTESLQVLEDIAAIEDERRTSESSHDSSRPRTPIQDNQQLSFNHPDNLDLQHDAQQLSSQDASLLCGLDSARAESDFGSHQSQKKLDLSAPNPSPPRQLPASSNGLANLAQFLYRMASSQPSQSLPSQNDMPSLSTQPDNHSTADNGHNFHRYSDQSAQTSASNFALSALRMKSNCISYGETLIDAVPSPTQHKSPCDSQMILSGAPIEQSQWKPPSISNAEDGHSTRTSIVKQIDFDEDEEDHMMSSKPASREAIAPKALFPQFTGEKRLTFPDTLTPTKLKASNAPLPNQDSPHQSSNLPTPPSSTAVYSVMIPSVSPLVRKKNGKAQSTKRISAPVAVSSPSPVKQEEIIKSIVNYPVTVSSPSPAKHEEIIRSIVNHPVAVSSPSPVKQEKIIKSIVNHPTAASLDSSQDCQMTIVERLRIQNRCQQHDHETKIPQKGTSEPIKLVEQETLQTQGLGLVKIPTDQSGTQAIKLETKNLIQTDQIKFNRKVLAPTSFSSKSEKKTLVERCNSPSSRIVESESHVDVFKKLLSLQALPTASSLELKPTFSNVGYHRPIPSEAVHDPTQITQPLFIARRPTLDPASKSFASNIHNSSATSSALHSSKNAQSVDNSNLVSQLSPHLFHEKSRVDSVYDSYSKSLSPTNLGRKSRIKRQGSSPIHSSQPNSRLPVSITRGSCPAEHDALIVNPVPGGWNEAESNEIEAELIKALNETNLAVQKATSKRLSTPQFAKTPSFNTSIVLSNLLTKTSKLDGKLSDRNRRSLVEPLRLSASMNGVDEHCGSKGIKGRFDTVYEQGLYQRRLVDKMKEENALDATFTKGQERDLNAEQDKPIQLTSAEYQSMRGGRGGRVSSVAAQWAKRAAEEETKNITSSLLRSSELTYGDGPSHQSLGRKPSLLSSTRAMSIKERSGFSSSSYSIAGFLSRNSSRSSPSTFDCPPIRRTKHHVSEY</sequence>
<evidence type="ECO:0000256" key="1">
    <source>
        <dbReference type="SAM" id="MobiDB-lite"/>
    </source>
</evidence>
<feature type="compositionally biased region" description="Basic and acidic residues" evidence="1">
    <location>
        <begin position="847"/>
        <end position="861"/>
    </location>
</feature>
<organism evidence="2 3">
    <name type="scientific">Austropuccinia psidii MF-1</name>
    <dbReference type="NCBI Taxonomy" id="1389203"/>
    <lineage>
        <taxon>Eukaryota</taxon>
        <taxon>Fungi</taxon>
        <taxon>Dikarya</taxon>
        <taxon>Basidiomycota</taxon>
        <taxon>Pucciniomycotina</taxon>
        <taxon>Pucciniomycetes</taxon>
        <taxon>Pucciniales</taxon>
        <taxon>Sphaerophragmiaceae</taxon>
        <taxon>Austropuccinia</taxon>
    </lineage>
</organism>
<feature type="compositionally biased region" description="Basic residues" evidence="1">
    <location>
        <begin position="1776"/>
        <end position="1785"/>
    </location>
</feature>
<feature type="region of interest" description="Disordered" evidence="1">
    <location>
        <begin position="380"/>
        <end position="432"/>
    </location>
</feature>
<proteinExistence type="predicted"/>
<keyword evidence="3" id="KW-1185">Reference proteome</keyword>
<dbReference type="InterPro" id="IPR014752">
    <property type="entry name" value="Arrestin-like_C"/>
</dbReference>
<dbReference type="Proteomes" id="UP000765509">
    <property type="component" value="Unassembled WGS sequence"/>
</dbReference>
<feature type="region of interest" description="Disordered" evidence="1">
    <location>
        <begin position="738"/>
        <end position="767"/>
    </location>
</feature>
<comment type="caution">
    <text evidence="2">The sequence shown here is derived from an EMBL/GenBank/DDBJ whole genome shotgun (WGS) entry which is preliminary data.</text>
</comment>
<dbReference type="EMBL" id="AVOT02011730">
    <property type="protein sequence ID" value="MBW0492737.1"/>
    <property type="molecule type" value="Genomic_DNA"/>
</dbReference>
<feature type="compositionally biased region" description="Polar residues" evidence="1">
    <location>
        <begin position="626"/>
        <end position="649"/>
    </location>
</feature>
<protein>
    <recommendedName>
        <fullName evidence="4">Arrestin C-terminal-like domain-containing protein</fullName>
    </recommendedName>
</protein>
<feature type="compositionally biased region" description="Polar residues" evidence="1">
    <location>
        <begin position="753"/>
        <end position="762"/>
    </location>
</feature>
<evidence type="ECO:0000313" key="3">
    <source>
        <dbReference type="Proteomes" id="UP000765509"/>
    </source>
</evidence>
<feature type="region of interest" description="Disordered" evidence="1">
    <location>
        <begin position="466"/>
        <end position="492"/>
    </location>
</feature>
<feature type="compositionally biased region" description="Polar residues" evidence="1">
    <location>
        <begin position="667"/>
        <end position="689"/>
    </location>
</feature>
<gene>
    <name evidence="2" type="ORF">O181_032452</name>
</gene>
<feature type="compositionally biased region" description="Polar residues" evidence="1">
    <location>
        <begin position="1470"/>
        <end position="1482"/>
    </location>
</feature>
<feature type="region of interest" description="Disordered" evidence="1">
    <location>
        <begin position="1758"/>
        <end position="1785"/>
    </location>
</feature>
<feature type="compositionally biased region" description="Low complexity" evidence="1">
    <location>
        <begin position="950"/>
        <end position="960"/>
    </location>
</feature>
<reference evidence="2" key="1">
    <citation type="submission" date="2021-03" db="EMBL/GenBank/DDBJ databases">
        <title>Draft genome sequence of rust myrtle Austropuccinia psidii MF-1, a brazilian biotype.</title>
        <authorList>
            <person name="Quecine M.C."/>
            <person name="Pachon D.M.R."/>
            <person name="Bonatelli M.L."/>
            <person name="Correr F.H."/>
            <person name="Franceschini L.M."/>
            <person name="Leite T.F."/>
            <person name="Margarido G.R.A."/>
            <person name="Almeida C.A."/>
            <person name="Ferrarezi J.A."/>
            <person name="Labate C.A."/>
        </authorList>
    </citation>
    <scope>NUCLEOTIDE SEQUENCE</scope>
    <source>
        <strain evidence="2">MF-1</strain>
    </source>
</reference>
<feature type="compositionally biased region" description="Pro residues" evidence="1">
    <location>
        <begin position="549"/>
        <end position="559"/>
    </location>
</feature>
<name>A0A9Q3D2M2_9BASI</name>
<dbReference type="OrthoDB" id="298939at2759"/>
<evidence type="ECO:0000313" key="2">
    <source>
        <dbReference type="EMBL" id="MBW0492737.1"/>
    </source>
</evidence>
<feature type="region of interest" description="Disordered" evidence="1">
    <location>
        <begin position="543"/>
        <end position="577"/>
    </location>
</feature>
<feature type="compositionally biased region" description="Low complexity" evidence="1">
    <location>
        <begin position="1758"/>
        <end position="1768"/>
    </location>
</feature>